<dbReference type="CDD" id="cd14499">
    <property type="entry name" value="CDC14_C"/>
    <property type="match status" value="1"/>
</dbReference>
<dbReference type="InterPro" id="IPR000387">
    <property type="entry name" value="Tyr_Pase_dom"/>
</dbReference>
<dbReference type="SUPFAM" id="SSF52799">
    <property type="entry name" value="(Phosphotyrosine protein) phosphatases II"/>
    <property type="match status" value="2"/>
</dbReference>
<dbReference type="Proteomes" id="UP000053825">
    <property type="component" value="Unassembled WGS sequence"/>
</dbReference>
<protein>
    <recommendedName>
        <fullName evidence="2">protein-tyrosine-phosphatase</fullName>
        <ecNumber evidence="2">3.1.3.48</ecNumber>
    </recommendedName>
</protein>
<dbReference type="InterPro" id="IPR003595">
    <property type="entry name" value="Tyr_Pase_cat"/>
</dbReference>
<dbReference type="InterPro" id="IPR044506">
    <property type="entry name" value="CDC14_C"/>
</dbReference>
<dbReference type="InterPro" id="IPR020422">
    <property type="entry name" value="TYR_PHOSPHATASE_DUAL_dom"/>
</dbReference>
<evidence type="ECO:0000256" key="1">
    <source>
        <dbReference type="ARBA" id="ARBA00007315"/>
    </source>
</evidence>
<feature type="domain" description="Tyrosine-protein phosphatase" evidence="5">
    <location>
        <begin position="236"/>
        <end position="390"/>
    </location>
</feature>
<dbReference type="PROSITE" id="PS50054">
    <property type="entry name" value="TYR_PHOSPHATASE_DUAL"/>
    <property type="match status" value="1"/>
</dbReference>
<dbReference type="OrthoDB" id="266663at2759"/>
<dbReference type="InterPro" id="IPR029021">
    <property type="entry name" value="Prot-tyrosine_phosphatase-like"/>
</dbReference>
<evidence type="ECO:0000256" key="2">
    <source>
        <dbReference type="ARBA" id="ARBA00013064"/>
    </source>
</evidence>
<evidence type="ECO:0000313" key="7">
    <source>
        <dbReference type="EMBL" id="KOC67160.1"/>
    </source>
</evidence>
<name>A0A0L7R8G1_9HYME</name>
<dbReference type="InterPro" id="IPR050561">
    <property type="entry name" value="PTP"/>
</dbReference>
<dbReference type="EMBL" id="KQ414632">
    <property type="protein sequence ID" value="KOC67160.1"/>
    <property type="molecule type" value="Genomic_DNA"/>
</dbReference>
<keyword evidence="8" id="KW-1185">Reference proteome</keyword>
<dbReference type="SMART" id="SM00404">
    <property type="entry name" value="PTPc_motif"/>
    <property type="match status" value="1"/>
</dbReference>
<gene>
    <name evidence="7" type="ORF">WH47_11817</name>
</gene>
<dbReference type="PANTHER" id="PTHR23339">
    <property type="entry name" value="TYROSINE SPECIFIC PROTEIN PHOSPHATASE AND DUAL SPECIFICITY PROTEIN PHOSPHATASE"/>
    <property type="match status" value="1"/>
</dbReference>
<dbReference type="GO" id="GO:0004725">
    <property type="term" value="F:protein tyrosine phosphatase activity"/>
    <property type="evidence" value="ECO:0007669"/>
    <property type="project" value="UniProtKB-EC"/>
</dbReference>
<feature type="domain" description="Tyrosine specific protein phosphatases" evidence="6">
    <location>
        <begin position="314"/>
        <end position="376"/>
    </location>
</feature>
<dbReference type="InterPro" id="IPR029260">
    <property type="entry name" value="DSPn"/>
</dbReference>
<dbReference type="AlphaFoldDB" id="A0A0L7R8G1"/>
<dbReference type="Gene3D" id="3.90.190.10">
    <property type="entry name" value="Protein tyrosine phosphatase superfamily"/>
    <property type="match status" value="2"/>
</dbReference>
<evidence type="ECO:0000256" key="3">
    <source>
        <dbReference type="ARBA" id="ARBA00022801"/>
    </source>
</evidence>
<evidence type="ECO:0000259" key="5">
    <source>
        <dbReference type="PROSITE" id="PS50054"/>
    </source>
</evidence>
<organism evidence="7 8">
    <name type="scientific">Habropoda laboriosa</name>
    <dbReference type="NCBI Taxonomy" id="597456"/>
    <lineage>
        <taxon>Eukaryota</taxon>
        <taxon>Metazoa</taxon>
        <taxon>Ecdysozoa</taxon>
        <taxon>Arthropoda</taxon>
        <taxon>Hexapoda</taxon>
        <taxon>Insecta</taxon>
        <taxon>Pterygota</taxon>
        <taxon>Neoptera</taxon>
        <taxon>Endopterygota</taxon>
        <taxon>Hymenoptera</taxon>
        <taxon>Apocrita</taxon>
        <taxon>Aculeata</taxon>
        <taxon>Apoidea</taxon>
        <taxon>Anthophila</taxon>
        <taxon>Apidae</taxon>
        <taxon>Habropoda</taxon>
    </lineage>
</organism>
<dbReference type="Pfam" id="PF14671">
    <property type="entry name" value="DSPn"/>
    <property type="match status" value="1"/>
</dbReference>
<keyword evidence="4" id="KW-0904">Protein phosphatase</keyword>
<evidence type="ECO:0000313" key="8">
    <source>
        <dbReference type="Proteomes" id="UP000053825"/>
    </source>
</evidence>
<dbReference type="SMART" id="SM00195">
    <property type="entry name" value="DSPc"/>
    <property type="match status" value="1"/>
</dbReference>
<dbReference type="STRING" id="597456.A0A0L7R8G1"/>
<dbReference type="FunFam" id="3.90.190.10:FF:000006">
    <property type="entry name" value="Dual specificity protein phosphatase CDC14B"/>
    <property type="match status" value="1"/>
</dbReference>
<dbReference type="EC" id="3.1.3.48" evidence="2"/>
<dbReference type="Pfam" id="PF22785">
    <property type="entry name" value="Tc-R-P"/>
    <property type="match status" value="1"/>
</dbReference>
<sequence>MIILQSVKFIENNYFCWSNRFRYPFTMCESKTSGYPKNNRYVYDTKNFNPDDITTVYKHPDVTHICEYIKDKFYFATLSNGRKDVKSTSYIHFFTTDEELVYNNFYNDFGPLNIACLYRYCCKVNKKLESPGNKNRQIVHYTSHRDHKRANSAYLVASYAVLFLKRSPREAYNTLFMGGEVPIKSFRDASMGSAIYNIHILDCLNALKKAASFGFFNFADFDVNEYEKYEDMRNGDMNWLIPQKFLAFLGPSTEPGTPYHPPECYIDYFLKNRVTTVVRLNKKVYEASRFTGAGITHYDMFMPDGTVPPRRILNEFLQLSENSSGPIAVHCKAGLGRTGSLIAAYLIKHYKMSAREAIAWIRICRPGSVIGHQQTWLENMEKNLVNAGQQYKLKYYSDGDVILHHKHGIYSIADKLERKTHCTPEGGCTGKLKNIRGSDDSERPATKYKNVDTRIMTQGDRLNEIKMNWCKSSRSSELKQKNYIAYGLDALKNARKRK</sequence>
<reference evidence="7 8" key="1">
    <citation type="submission" date="2015-07" db="EMBL/GenBank/DDBJ databases">
        <title>The genome of Habropoda laboriosa.</title>
        <authorList>
            <person name="Pan H."/>
            <person name="Kapheim K."/>
        </authorList>
    </citation>
    <scope>NUCLEOTIDE SEQUENCE [LARGE SCALE GENOMIC DNA]</scope>
    <source>
        <strain evidence="7">0110345459</strain>
    </source>
</reference>
<evidence type="ECO:0000256" key="4">
    <source>
        <dbReference type="ARBA" id="ARBA00022912"/>
    </source>
</evidence>
<comment type="similarity">
    <text evidence="1">Belongs to the protein-tyrosine phosphatase family. Non-receptor class CDC14 subfamily.</text>
</comment>
<accession>A0A0L7R8G1</accession>
<evidence type="ECO:0000259" key="6">
    <source>
        <dbReference type="PROSITE" id="PS50056"/>
    </source>
</evidence>
<dbReference type="PROSITE" id="PS50056">
    <property type="entry name" value="TYR_PHOSPHATASE_2"/>
    <property type="match status" value="1"/>
</dbReference>
<dbReference type="CDD" id="cd17657">
    <property type="entry name" value="CDC14_N"/>
    <property type="match status" value="1"/>
</dbReference>
<keyword evidence="3" id="KW-0378">Hydrolase</keyword>
<dbReference type="PROSITE" id="PS00383">
    <property type="entry name" value="TYR_PHOSPHATASE_1"/>
    <property type="match status" value="1"/>
</dbReference>
<proteinExistence type="inferred from homology"/>
<dbReference type="InterPro" id="IPR016130">
    <property type="entry name" value="Tyr_Pase_AS"/>
</dbReference>